<name>A0A8H5GK75_9AGAR</name>
<reference evidence="2 3" key="1">
    <citation type="journal article" date="2020" name="ISME J.">
        <title>Uncovering the hidden diversity of litter-decomposition mechanisms in mushroom-forming fungi.</title>
        <authorList>
            <person name="Floudas D."/>
            <person name="Bentzer J."/>
            <person name="Ahren D."/>
            <person name="Johansson T."/>
            <person name="Persson P."/>
            <person name="Tunlid A."/>
        </authorList>
    </citation>
    <scope>NUCLEOTIDE SEQUENCE [LARGE SCALE GENOMIC DNA]</scope>
    <source>
        <strain evidence="2 3">CBS 406.79</strain>
    </source>
</reference>
<evidence type="ECO:0000313" key="3">
    <source>
        <dbReference type="Proteomes" id="UP000518752"/>
    </source>
</evidence>
<sequence length="75" mass="8145">MVSGTGLIIEQKTTTHEPSSNFLYPLRPLRPPECQGQLSTPLEAAVLADVTPVPPIPIGVITPDISPIPHPQQRW</sequence>
<dbReference type="EMBL" id="JAACJN010000153">
    <property type="protein sequence ID" value="KAF5366467.1"/>
    <property type="molecule type" value="Genomic_DNA"/>
</dbReference>
<protein>
    <submittedName>
        <fullName evidence="2">Uncharacterized protein</fullName>
    </submittedName>
</protein>
<comment type="caution">
    <text evidence="2">The sequence shown here is derived from an EMBL/GenBank/DDBJ whole genome shotgun (WGS) entry which is preliminary data.</text>
</comment>
<accession>A0A8H5GK75</accession>
<proteinExistence type="predicted"/>
<keyword evidence="3" id="KW-1185">Reference proteome</keyword>
<organism evidence="2 3">
    <name type="scientific">Collybiopsis confluens</name>
    <dbReference type="NCBI Taxonomy" id="2823264"/>
    <lineage>
        <taxon>Eukaryota</taxon>
        <taxon>Fungi</taxon>
        <taxon>Dikarya</taxon>
        <taxon>Basidiomycota</taxon>
        <taxon>Agaricomycotina</taxon>
        <taxon>Agaricomycetes</taxon>
        <taxon>Agaricomycetidae</taxon>
        <taxon>Agaricales</taxon>
        <taxon>Marasmiineae</taxon>
        <taxon>Omphalotaceae</taxon>
        <taxon>Collybiopsis</taxon>
    </lineage>
</organism>
<feature type="region of interest" description="Disordered" evidence="1">
    <location>
        <begin position="1"/>
        <end position="22"/>
    </location>
</feature>
<gene>
    <name evidence="2" type="ORF">D9757_013591</name>
</gene>
<evidence type="ECO:0000313" key="2">
    <source>
        <dbReference type="EMBL" id="KAF5366467.1"/>
    </source>
</evidence>
<evidence type="ECO:0000256" key="1">
    <source>
        <dbReference type="SAM" id="MobiDB-lite"/>
    </source>
</evidence>
<dbReference type="AlphaFoldDB" id="A0A8H5GK75"/>
<dbReference type="Proteomes" id="UP000518752">
    <property type="component" value="Unassembled WGS sequence"/>
</dbReference>